<dbReference type="HOGENOM" id="CLU_2983498_0_0_7"/>
<comment type="caution">
    <text evidence="2">The sequence shown here is derived from an EMBL/GenBank/DDBJ whole genome shotgun (WGS) entry which is preliminary data.</text>
</comment>
<dbReference type="AlphaFoldDB" id="B6WXE1"/>
<gene>
    <name evidence="2" type="ORF">DESPIG_02767</name>
</gene>
<name>B6WXE1_9BACT</name>
<dbReference type="EMBL" id="ABXU01000081">
    <property type="protein sequence ID" value="EEB32314.1"/>
    <property type="molecule type" value="Genomic_DNA"/>
</dbReference>
<sequence length="57" mass="5797">RRAGDQARGPGSGRPSDGWLSRYGSPLIPGRGCHMALSLLSRTGGHKKGAPAGTDAP</sequence>
<feature type="non-terminal residue" evidence="2">
    <location>
        <position position="1"/>
    </location>
</feature>
<reference evidence="2 3" key="2">
    <citation type="submission" date="2008-10" db="EMBL/GenBank/DDBJ databases">
        <authorList>
            <person name="Fulton L."/>
            <person name="Clifton S."/>
            <person name="Fulton B."/>
            <person name="Xu J."/>
            <person name="Minx P."/>
            <person name="Pepin K.H."/>
            <person name="Johnson M."/>
            <person name="Bhonagiri V."/>
            <person name="Nash W.E."/>
            <person name="Mardis E.R."/>
            <person name="Wilson R.K."/>
        </authorList>
    </citation>
    <scope>NUCLEOTIDE SEQUENCE [LARGE SCALE GENOMIC DNA]</scope>
    <source>
        <strain evidence="2 3">ATCC 29098</strain>
    </source>
</reference>
<feature type="region of interest" description="Disordered" evidence="1">
    <location>
        <begin position="1"/>
        <end position="25"/>
    </location>
</feature>
<dbReference type="Proteomes" id="UP000003676">
    <property type="component" value="Unassembled WGS sequence"/>
</dbReference>
<protein>
    <submittedName>
        <fullName evidence="2">Uncharacterized protein</fullName>
    </submittedName>
</protein>
<proteinExistence type="predicted"/>
<evidence type="ECO:0000313" key="3">
    <source>
        <dbReference type="Proteomes" id="UP000003676"/>
    </source>
</evidence>
<accession>B6WXE1</accession>
<reference evidence="2 3" key="1">
    <citation type="submission" date="2008-10" db="EMBL/GenBank/DDBJ databases">
        <title>Draft genome sequence of Desulvovibrio piger (ATCC 29098).</title>
        <authorList>
            <person name="Sudarsanam P."/>
            <person name="Ley R."/>
            <person name="Guruge J."/>
            <person name="Turnbaugh P.J."/>
            <person name="Mahowald M."/>
            <person name="Liep D."/>
            <person name="Gordon J."/>
        </authorList>
    </citation>
    <scope>NUCLEOTIDE SEQUENCE [LARGE SCALE GENOMIC DNA]</scope>
    <source>
        <strain evidence="2 3">ATCC 29098</strain>
    </source>
</reference>
<organism evidence="2 3">
    <name type="scientific">Desulfovibrio piger ATCC 29098</name>
    <dbReference type="NCBI Taxonomy" id="411464"/>
    <lineage>
        <taxon>Bacteria</taxon>
        <taxon>Pseudomonadati</taxon>
        <taxon>Thermodesulfobacteriota</taxon>
        <taxon>Desulfovibrionia</taxon>
        <taxon>Desulfovibrionales</taxon>
        <taxon>Desulfovibrionaceae</taxon>
        <taxon>Desulfovibrio</taxon>
    </lineage>
</organism>
<evidence type="ECO:0000256" key="1">
    <source>
        <dbReference type="SAM" id="MobiDB-lite"/>
    </source>
</evidence>
<evidence type="ECO:0000313" key="2">
    <source>
        <dbReference type="EMBL" id="EEB32314.1"/>
    </source>
</evidence>